<evidence type="ECO:0000313" key="3">
    <source>
        <dbReference type="Proteomes" id="UP000192783"/>
    </source>
</evidence>
<dbReference type="AlphaFoldDB" id="A0A1W1X5A5"/>
<keyword evidence="3" id="KW-1185">Reference proteome</keyword>
<reference evidence="2 3" key="1">
    <citation type="submission" date="2017-04" db="EMBL/GenBank/DDBJ databases">
        <authorList>
            <person name="Afonso C.L."/>
            <person name="Miller P.J."/>
            <person name="Scott M.A."/>
            <person name="Spackman E."/>
            <person name="Goraichik I."/>
            <person name="Dimitrov K.M."/>
            <person name="Suarez D.L."/>
            <person name="Swayne D.E."/>
        </authorList>
    </citation>
    <scope>NUCLEOTIDE SEQUENCE [LARGE SCALE GENOMIC DNA]</scope>
    <source>
        <strain evidence="2 3">DSM 13146</strain>
    </source>
</reference>
<feature type="transmembrane region" description="Helical" evidence="1">
    <location>
        <begin position="7"/>
        <end position="26"/>
    </location>
</feature>
<evidence type="ECO:0000256" key="1">
    <source>
        <dbReference type="SAM" id="Phobius"/>
    </source>
</evidence>
<feature type="transmembrane region" description="Helical" evidence="1">
    <location>
        <begin position="32"/>
        <end position="50"/>
    </location>
</feature>
<accession>A0A1W1X5A5</accession>
<dbReference type="RefSeq" id="WP_084056167.1">
    <property type="nucleotide sequence ID" value="NZ_FWXF01000002.1"/>
</dbReference>
<dbReference type="EMBL" id="FWXF01000002">
    <property type="protein sequence ID" value="SMC19134.1"/>
    <property type="molecule type" value="Genomic_DNA"/>
</dbReference>
<dbReference type="Proteomes" id="UP000192783">
    <property type="component" value="Unassembled WGS sequence"/>
</dbReference>
<evidence type="ECO:0008006" key="4">
    <source>
        <dbReference type="Google" id="ProtNLM"/>
    </source>
</evidence>
<keyword evidence="1" id="KW-0472">Membrane</keyword>
<name>A0A1W1X5A5_9BACT</name>
<protein>
    <recommendedName>
        <fullName evidence="4">Small integral membrane protein</fullName>
    </recommendedName>
</protein>
<keyword evidence="1" id="KW-0812">Transmembrane</keyword>
<evidence type="ECO:0000313" key="2">
    <source>
        <dbReference type="EMBL" id="SMC19134.1"/>
    </source>
</evidence>
<gene>
    <name evidence="2" type="ORF">SAMN02746041_00617</name>
</gene>
<proteinExistence type="predicted"/>
<keyword evidence="1" id="KW-1133">Transmembrane helix</keyword>
<organism evidence="2 3">
    <name type="scientific">Desulfacinum hydrothermale DSM 13146</name>
    <dbReference type="NCBI Taxonomy" id="1121390"/>
    <lineage>
        <taxon>Bacteria</taxon>
        <taxon>Pseudomonadati</taxon>
        <taxon>Thermodesulfobacteriota</taxon>
        <taxon>Syntrophobacteria</taxon>
        <taxon>Syntrophobacterales</taxon>
        <taxon>Syntrophobacteraceae</taxon>
        <taxon>Desulfacinum</taxon>
    </lineage>
</organism>
<sequence length="62" mass="6918">MSNWAWRIGMLVVGGVPAIIGGGLFWHLFEKWTAVIVWEIVLLFILSLIISKGDKRGQEAGH</sequence>